<organism evidence="1 2">
    <name type="scientific">Schizothecium vesticola</name>
    <dbReference type="NCBI Taxonomy" id="314040"/>
    <lineage>
        <taxon>Eukaryota</taxon>
        <taxon>Fungi</taxon>
        <taxon>Dikarya</taxon>
        <taxon>Ascomycota</taxon>
        <taxon>Pezizomycotina</taxon>
        <taxon>Sordariomycetes</taxon>
        <taxon>Sordariomycetidae</taxon>
        <taxon>Sordariales</taxon>
        <taxon>Schizotheciaceae</taxon>
        <taxon>Schizothecium</taxon>
    </lineage>
</organism>
<keyword evidence="2" id="KW-1185">Reference proteome</keyword>
<gene>
    <name evidence="1" type="ORF">B0T18DRAFT_420410</name>
</gene>
<sequence>MKPSFPYILETPYPPGDRMDSWEEPHPGRRFHLPALAGHAGSSSRNVPFCKPAASLSTTEFQQPCHDRPCPLLGHLRSHHLYRRRASPGVYVGRRGLRPCDASSPRRPGSLVEFVPSTVRMEEAADCESIEIGAISRSMSEGDGTATDSSKPSSFIEPNRFCNGSERVVQREFDVQEGDSRAASAVWECADPYDDVHGWEAEFERRLQMGSLETKGRKKCKLSLRGSLWRRAFN</sequence>
<dbReference type="AlphaFoldDB" id="A0AA40ELJ2"/>
<dbReference type="EMBL" id="JAUKUD010000006">
    <property type="protein sequence ID" value="KAK0741579.1"/>
    <property type="molecule type" value="Genomic_DNA"/>
</dbReference>
<reference evidence="1" key="1">
    <citation type="submission" date="2023-06" db="EMBL/GenBank/DDBJ databases">
        <title>Genome-scale phylogeny and comparative genomics of the fungal order Sordariales.</title>
        <authorList>
            <consortium name="Lawrence Berkeley National Laboratory"/>
            <person name="Hensen N."/>
            <person name="Bonometti L."/>
            <person name="Westerberg I."/>
            <person name="Brannstrom I.O."/>
            <person name="Guillou S."/>
            <person name="Cros-Aarteil S."/>
            <person name="Calhoun S."/>
            <person name="Haridas S."/>
            <person name="Kuo A."/>
            <person name="Mondo S."/>
            <person name="Pangilinan J."/>
            <person name="Riley R."/>
            <person name="LaButti K."/>
            <person name="Andreopoulos B."/>
            <person name="Lipzen A."/>
            <person name="Chen C."/>
            <person name="Yanf M."/>
            <person name="Daum C."/>
            <person name="Ng V."/>
            <person name="Clum A."/>
            <person name="Steindorff A."/>
            <person name="Ohm R."/>
            <person name="Martin F."/>
            <person name="Silar P."/>
            <person name="Natvig D."/>
            <person name="Lalanne C."/>
            <person name="Gautier V."/>
            <person name="Ament-velasquez S.L."/>
            <person name="Kruys A."/>
            <person name="Hutchinson M.I."/>
            <person name="Powell A.J."/>
            <person name="Barry K."/>
            <person name="Miller A.N."/>
            <person name="Grigoriev I.V."/>
            <person name="Debuchy R."/>
            <person name="Gladieux P."/>
            <person name="Thoren M.H."/>
            <person name="Johannesson H."/>
        </authorList>
    </citation>
    <scope>NUCLEOTIDE SEQUENCE</scope>
    <source>
        <strain evidence="1">SMH3187-1</strain>
    </source>
</reference>
<evidence type="ECO:0000313" key="2">
    <source>
        <dbReference type="Proteomes" id="UP001172155"/>
    </source>
</evidence>
<protein>
    <submittedName>
        <fullName evidence="1">Uncharacterized protein</fullName>
    </submittedName>
</protein>
<evidence type="ECO:0000313" key="1">
    <source>
        <dbReference type="EMBL" id="KAK0741579.1"/>
    </source>
</evidence>
<proteinExistence type="predicted"/>
<dbReference type="Proteomes" id="UP001172155">
    <property type="component" value="Unassembled WGS sequence"/>
</dbReference>
<name>A0AA40ELJ2_9PEZI</name>
<comment type="caution">
    <text evidence="1">The sequence shown here is derived from an EMBL/GenBank/DDBJ whole genome shotgun (WGS) entry which is preliminary data.</text>
</comment>
<accession>A0AA40ELJ2</accession>